<evidence type="ECO:0000256" key="1">
    <source>
        <dbReference type="SAM" id="Phobius"/>
    </source>
</evidence>
<dbReference type="EMBL" id="JADBJN010000002">
    <property type="protein sequence ID" value="KAG5676057.1"/>
    <property type="molecule type" value="Genomic_DNA"/>
</dbReference>
<comment type="caution">
    <text evidence="2">The sequence shown here is derived from an EMBL/GenBank/DDBJ whole genome shotgun (WGS) entry which is preliminary data.</text>
</comment>
<gene>
    <name evidence="2" type="ORF">PVAND_005911</name>
</gene>
<protein>
    <submittedName>
        <fullName evidence="2">Uncharacterized protein</fullName>
    </submittedName>
</protein>
<dbReference type="Proteomes" id="UP001107558">
    <property type="component" value="Chromosome 2"/>
</dbReference>
<name>A0A9J6C1J0_POLVA</name>
<feature type="transmembrane region" description="Helical" evidence="1">
    <location>
        <begin position="7"/>
        <end position="25"/>
    </location>
</feature>
<evidence type="ECO:0000313" key="2">
    <source>
        <dbReference type="EMBL" id="KAG5676057.1"/>
    </source>
</evidence>
<keyword evidence="1" id="KW-0812">Transmembrane</keyword>
<keyword evidence="1" id="KW-1133">Transmembrane helix</keyword>
<sequence length="101" mass="11469">MDQKKKIFWTIVVVFHIALFAYILVKSNKVKTIEITKISSEIVSGNFFRAPPKIVEKFDIEVDCKSKADENDVECKVSKFKSFSTGKKVNIKIKVNGDISP</sequence>
<reference evidence="2" key="1">
    <citation type="submission" date="2021-03" db="EMBL/GenBank/DDBJ databases">
        <title>Chromosome level genome of the anhydrobiotic midge Polypedilum vanderplanki.</title>
        <authorList>
            <person name="Yoshida Y."/>
            <person name="Kikawada T."/>
            <person name="Gusev O."/>
        </authorList>
    </citation>
    <scope>NUCLEOTIDE SEQUENCE</scope>
    <source>
        <strain evidence="2">NIAS01</strain>
        <tissue evidence="2">Whole body or cell culture</tissue>
    </source>
</reference>
<evidence type="ECO:0000313" key="3">
    <source>
        <dbReference type="Proteomes" id="UP001107558"/>
    </source>
</evidence>
<proteinExistence type="predicted"/>
<organism evidence="2 3">
    <name type="scientific">Polypedilum vanderplanki</name>
    <name type="common">Sleeping chironomid midge</name>
    <dbReference type="NCBI Taxonomy" id="319348"/>
    <lineage>
        <taxon>Eukaryota</taxon>
        <taxon>Metazoa</taxon>
        <taxon>Ecdysozoa</taxon>
        <taxon>Arthropoda</taxon>
        <taxon>Hexapoda</taxon>
        <taxon>Insecta</taxon>
        <taxon>Pterygota</taxon>
        <taxon>Neoptera</taxon>
        <taxon>Endopterygota</taxon>
        <taxon>Diptera</taxon>
        <taxon>Nematocera</taxon>
        <taxon>Chironomoidea</taxon>
        <taxon>Chironomidae</taxon>
        <taxon>Chironominae</taxon>
        <taxon>Polypedilum</taxon>
        <taxon>Polypedilum</taxon>
    </lineage>
</organism>
<accession>A0A9J6C1J0</accession>
<keyword evidence="1" id="KW-0472">Membrane</keyword>
<dbReference type="AlphaFoldDB" id="A0A9J6C1J0"/>
<keyword evidence="3" id="KW-1185">Reference proteome</keyword>